<evidence type="ECO:0000256" key="3">
    <source>
        <dbReference type="ARBA" id="ARBA00022525"/>
    </source>
</evidence>
<comment type="similarity">
    <text evidence="2">Belongs to the PBP/GOBP family.</text>
</comment>
<feature type="chain" id="PRO_5030038364" evidence="5">
    <location>
        <begin position="22"/>
        <end position="166"/>
    </location>
</feature>
<dbReference type="Pfam" id="PF01395">
    <property type="entry name" value="PBP_GOBP"/>
    <property type="match status" value="1"/>
</dbReference>
<organism evidence="6">
    <name type="scientific">Anopheles funestus</name>
    <name type="common">African malaria mosquito</name>
    <dbReference type="NCBI Taxonomy" id="62324"/>
    <lineage>
        <taxon>Eukaryota</taxon>
        <taxon>Metazoa</taxon>
        <taxon>Ecdysozoa</taxon>
        <taxon>Arthropoda</taxon>
        <taxon>Hexapoda</taxon>
        <taxon>Insecta</taxon>
        <taxon>Pterygota</taxon>
        <taxon>Neoptera</taxon>
        <taxon>Endopterygota</taxon>
        <taxon>Diptera</taxon>
        <taxon>Nematocera</taxon>
        <taxon>Culicoidea</taxon>
        <taxon>Culicidae</taxon>
        <taxon>Anophelinae</taxon>
        <taxon>Anopheles</taxon>
    </lineage>
</organism>
<dbReference type="InterPro" id="IPR036728">
    <property type="entry name" value="PBP_GOBP_sf"/>
</dbReference>
<evidence type="ECO:0000256" key="1">
    <source>
        <dbReference type="ARBA" id="ARBA00004613"/>
    </source>
</evidence>
<dbReference type="InterPro" id="IPR006170">
    <property type="entry name" value="PBP/GOBP"/>
</dbReference>
<proteinExistence type="inferred from homology"/>
<sequence length="166" mass="18769">MFNKVLSVVLVTWGLFTIAQAAKTVKGCEKQMSANLKKKLCDIRQYKIFDEPDMDKHMDCVMKTLKFVRADGTGNYHQLIKPLNAIEKDRKHDFNLEKCGGDTMHLPVGKRANAYYNCLLNSSSSESFKKVFDLTELVKAGKLPAMAPYSGAVEKLMKKIDQKICK</sequence>
<accession>A0A1Y9HFB3</accession>
<keyword evidence="3" id="KW-0964">Secreted</keyword>
<dbReference type="VEuPathDB" id="VectorBase:AFUN016457"/>
<feature type="signal peptide" evidence="5">
    <location>
        <begin position="1"/>
        <end position="21"/>
    </location>
</feature>
<keyword evidence="4 5" id="KW-0732">Signal</keyword>
<dbReference type="SUPFAM" id="SSF47565">
    <property type="entry name" value="Insect pheromone/odorant-binding proteins"/>
    <property type="match status" value="1"/>
</dbReference>
<dbReference type="SMART" id="SM00708">
    <property type="entry name" value="PhBP"/>
    <property type="match status" value="1"/>
</dbReference>
<dbReference type="EnsemblMetazoa" id="AFUN016457-RA">
    <property type="protein sequence ID" value="AFUN016457-PA"/>
    <property type="gene ID" value="AFUN016457"/>
</dbReference>
<dbReference type="AlphaFoldDB" id="A0A1Y9HFB3"/>
<dbReference type="GO" id="GO:0005576">
    <property type="term" value="C:extracellular region"/>
    <property type="evidence" value="ECO:0007669"/>
    <property type="project" value="UniProtKB-SubCell"/>
</dbReference>
<dbReference type="Gene3D" id="1.10.238.20">
    <property type="entry name" value="Pheromone/general odorant binding protein domain"/>
    <property type="match status" value="1"/>
</dbReference>
<dbReference type="GO" id="GO:0005549">
    <property type="term" value="F:odorant binding"/>
    <property type="evidence" value="ECO:0007669"/>
    <property type="project" value="InterPro"/>
</dbReference>
<protein>
    <submittedName>
        <fullName evidence="6">Uncharacterized protein</fullName>
    </submittedName>
</protein>
<evidence type="ECO:0000313" key="6">
    <source>
        <dbReference type="EnsemblMetazoa" id="AFUN016457-PA"/>
    </source>
</evidence>
<dbReference type="VEuPathDB" id="VectorBase:AFUN2_003284"/>
<comment type="subcellular location">
    <subcellularLocation>
        <location evidence="1">Secreted</location>
    </subcellularLocation>
</comment>
<name>A0A1Y9HFB3_ANOFN</name>
<evidence type="ECO:0000256" key="4">
    <source>
        <dbReference type="ARBA" id="ARBA00022729"/>
    </source>
</evidence>
<evidence type="ECO:0000256" key="5">
    <source>
        <dbReference type="SAM" id="SignalP"/>
    </source>
</evidence>
<reference evidence="6" key="1">
    <citation type="submission" date="2020-05" db="UniProtKB">
        <authorList>
            <consortium name="EnsemblMetazoa"/>
        </authorList>
    </citation>
    <scope>IDENTIFICATION</scope>
    <source>
        <strain evidence="6">FUMOZ</strain>
    </source>
</reference>
<dbReference type="FunFam" id="1.10.238.20:FF:000008">
    <property type="entry name" value="D7-related 4 protein"/>
    <property type="match status" value="1"/>
</dbReference>
<evidence type="ECO:0000256" key="2">
    <source>
        <dbReference type="ARBA" id="ARBA00008098"/>
    </source>
</evidence>